<dbReference type="STRING" id="282197.SAMN04488517_11030"/>
<comment type="similarity">
    <text evidence="1">Belongs to the transglycosylase Slt family.</text>
</comment>
<evidence type="ECO:0000256" key="3">
    <source>
        <dbReference type="SAM" id="SignalP"/>
    </source>
</evidence>
<protein>
    <submittedName>
        <fullName evidence="5">Soluble lytic murein transglycosylase</fullName>
        <ecNumber evidence="5">4.2.2.-</ecNumber>
    </submittedName>
</protein>
<evidence type="ECO:0000259" key="4">
    <source>
        <dbReference type="Pfam" id="PF01464"/>
    </source>
</evidence>
<dbReference type="Proteomes" id="UP000048908">
    <property type="component" value="Unassembled WGS sequence"/>
</dbReference>
<feature type="signal peptide" evidence="3">
    <location>
        <begin position="1"/>
        <end position="24"/>
    </location>
</feature>
<evidence type="ECO:0000313" key="5">
    <source>
        <dbReference type="EMBL" id="CTQ34851.1"/>
    </source>
</evidence>
<dbReference type="EC" id="4.2.2.-" evidence="5"/>
<dbReference type="InterPro" id="IPR008258">
    <property type="entry name" value="Transglycosylase_SLT_dom_1"/>
</dbReference>
<keyword evidence="6" id="KW-1185">Reference proteome</keyword>
<dbReference type="PANTHER" id="PTHR37423">
    <property type="entry name" value="SOLUBLE LYTIC MUREIN TRANSGLYCOSYLASE-RELATED"/>
    <property type="match status" value="1"/>
</dbReference>
<reference evidence="5 6" key="1">
    <citation type="submission" date="2015-07" db="EMBL/GenBank/DDBJ databases">
        <authorList>
            <person name="Noorani M."/>
        </authorList>
    </citation>
    <scope>NUCLEOTIDE SEQUENCE [LARGE SCALE GENOMIC DNA]</scope>
    <source>
        <strain evidence="5 6">CECT 5088</strain>
    </source>
</reference>
<dbReference type="AlphaFoldDB" id="A0A0M6XX28"/>
<feature type="domain" description="Transglycosylase SLT" evidence="4">
    <location>
        <begin position="101"/>
        <end position="185"/>
    </location>
</feature>
<keyword evidence="5" id="KW-0456">Lyase</keyword>
<dbReference type="RefSeq" id="WP_233489845.1">
    <property type="nucleotide sequence ID" value="NZ_CXPG01000027.1"/>
</dbReference>
<dbReference type="SUPFAM" id="SSF53955">
    <property type="entry name" value="Lysozyme-like"/>
    <property type="match status" value="1"/>
</dbReference>
<dbReference type="InterPro" id="IPR023346">
    <property type="entry name" value="Lysozyme-like_dom_sf"/>
</dbReference>
<feature type="chain" id="PRO_5005807148" evidence="3">
    <location>
        <begin position="25"/>
        <end position="212"/>
    </location>
</feature>
<dbReference type="GO" id="GO:0016829">
    <property type="term" value="F:lyase activity"/>
    <property type="evidence" value="ECO:0007669"/>
    <property type="project" value="UniProtKB-KW"/>
</dbReference>
<evidence type="ECO:0000313" key="6">
    <source>
        <dbReference type="Proteomes" id="UP000048908"/>
    </source>
</evidence>
<name>A0A0M6XX28_9RHOB</name>
<accession>A0A0M6XX28</accession>
<dbReference type="EMBL" id="CXPG01000027">
    <property type="protein sequence ID" value="CTQ34851.1"/>
    <property type="molecule type" value="Genomic_DNA"/>
</dbReference>
<comment type="similarity">
    <text evidence="2">Belongs to the virb1 family.</text>
</comment>
<evidence type="ECO:0000256" key="1">
    <source>
        <dbReference type="ARBA" id="ARBA00007734"/>
    </source>
</evidence>
<keyword evidence="3" id="KW-0732">Signal</keyword>
<sequence length="212" mass="22402">MTDRRCLAVGACLALMTLPGISHASVIDLGAGEGVGRVSGAVLDLDRPPVKSTRAAPQTDMEAAPRQVRRGRPEVEDLILDVALAHASHPALRRAGLTAGQWHAFFRSNIAVESAFDPAARSHVGAVGLGQLMPATARDLGVDPHDPVQNLHGSARYLLAQVERFGSLELALAAYNAGPEAVARHAGVPPYAETRGHVRKVMAIYRSSLGEM</sequence>
<evidence type="ECO:0000256" key="2">
    <source>
        <dbReference type="ARBA" id="ARBA00009387"/>
    </source>
</evidence>
<dbReference type="CDD" id="cd00254">
    <property type="entry name" value="LT-like"/>
    <property type="match status" value="1"/>
</dbReference>
<organism evidence="5 6">
    <name type="scientific">Jannaschia rubra</name>
    <dbReference type="NCBI Taxonomy" id="282197"/>
    <lineage>
        <taxon>Bacteria</taxon>
        <taxon>Pseudomonadati</taxon>
        <taxon>Pseudomonadota</taxon>
        <taxon>Alphaproteobacteria</taxon>
        <taxon>Rhodobacterales</taxon>
        <taxon>Roseobacteraceae</taxon>
        <taxon>Jannaschia</taxon>
    </lineage>
</organism>
<dbReference type="PANTHER" id="PTHR37423:SF2">
    <property type="entry name" value="MEMBRANE-BOUND LYTIC MUREIN TRANSGLYCOSYLASE C"/>
    <property type="match status" value="1"/>
</dbReference>
<proteinExistence type="inferred from homology"/>
<dbReference type="Gene3D" id="1.10.530.10">
    <property type="match status" value="1"/>
</dbReference>
<gene>
    <name evidence="5" type="primary">slt_7</name>
    <name evidence="5" type="ORF">JAN5088_03647</name>
</gene>
<dbReference type="Pfam" id="PF01464">
    <property type="entry name" value="SLT"/>
    <property type="match status" value="1"/>
</dbReference>